<evidence type="ECO:0000313" key="3">
    <source>
        <dbReference type="Proteomes" id="UP000317369"/>
    </source>
</evidence>
<dbReference type="OrthoDB" id="9799749at2"/>
<accession>A0A517YV37</accession>
<keyword evidence="1" id="KW-0812">Transmembrane</keyword>
<organism evidence="2 3">
    <name type="scientific">Poriferisphaera corsica</name>
    <dbReference type="NCBI Taxonomy" id="2528020"/>
    <lineage>
        <taxon>Bacteria</taxon>
        <taxon>Pseudomonadati</taxon>
        <taxon>Planctomycetota</taxon>
        <taxon>Phycisphaerae</taxon>
        <taxon>Phycisphaerales</taxon>
        <taxon>Phycisphaeraceae</taxon>
        <taxon>Poriferisphaera</taxon>
    </lineage>
</organism>
<feature type="transmembrane region" description="Helical" evidence="1">
    <location>
        <begin position="56"/>
        <end position="76"/>
    </location>
</feature>
<evidence type="ECO:0000313" key="2">
    <source>
        <dbReference type="EMBL" id="QDU34113.1"/>
    </source>
</evidence>
<dbReference type="EMBL" id="CP036425">
    <property type="protein sequence ID" value="QDU34113.1"/>
    <property type="molecule type" value="Genomic_DNA"/>
</dbReference>
<feature type="transmembrane region" description="Helical" evidence="1">
    <location>
        <begin position="106"/>
        <end position="125"/>
    </location>
</feature>
<dbReference type="AlphaFoldDB" id="A0A517YV37"/>
<keyword evidence="3" id="KW-1185">Reference proteome</keyword>
<keyword evidence="1" id="KW-0472">Membrane</keyword>
<evidence type="ECO:0000256" key="1">
    <source>
        <dbReference type="SAM" id="Phobius"/>
    </source>
</evidence>
<keyword evidence="1" id="KW-1133">Transmembrane helix</keyword>
<proteinExistence type="predicted"/>
<name>A0A517YV37_9BACT</name>
<gene>
    <name evidence="2" type="ORF">KS4_21750</name>
</gene>
<dbReference type="KEGG" id="pcor:KS4_21750"/>
<sequence length="226" mass="26372">MARKSKAECVGESRFLGTWYQNISSLLILSPFLAIIIQILLSMLGFGIGFYFATGWVLLFCVLVFMPAGILFRCLAQPYFRITDKRWQLKGESPEKVFKWPIRGPYWLFSLLEFTGICFFAPLLYTKLYWSQWEWDENLWLMGFGGGVMLVGFMIFPLLFMYSRWLHKKAKETATWRHICYGCGYDLRGNLEAENCPECGHEIERERMDKLKAAGVEQEITRAMSE</sequence>
<dbReference type="Proteomes" id="UP000317369">
    <property type="component" value="Chromosome"/>
</dbReference>
<dbReference type="RefSeq" id="WP_145077695.1">
    <property type="nucleotide sequence ID" value="NZ_CP036425.1"/>
</dbReference>
<protein>
    <submittedName>
        <fullName evidence="2">Uncharacterized protein</fullName>
    </submittedName>
</protein>
<feature type="transmembrane region" description="Helical" evidence="1">
    <location>
        <begin position="26"/>
        <end position="50"/>
    </location>
</feature>
<feature type="transmembrane region" description="Helical" evidence="1">
    <location>
        <begin position="140"/>
        <end position="162"/>
    </location>
</feature>
<reference evidence="2 3" key="1">
    <citation type="submission" date="2019-02" db="EMBL/GenBank/DDBJ databases">
        <title>Deep-cultivation of Planctomycetes and their phenomic and genomic characterization uncovers novel biology.</title>
        <authorList>
            <person name="Wiegand S."/>
            <person name="Jogler M."/>
            <person name="Boedeker C."/>
            <person name="Pinto D."/>
            <person name="Vollmers J."/>
            <person name="Rivas-Marin E."/>
            <person name="Kohn T."/>
            <person name="Peeters S.H."/>
            <person name="Heuer A."/>
            <person name="Rast P."/>
            <person name="Oberbeckmann S."/>
            <person name="Bunk B."/>
            <person name="Jeske O."/>
            <person name="Meyerdierks A."/>
            <person name="Storesund J.E."/>
            <person name="Kallscheuer N."/>
            <person name="Luecker S."/>
            <person name="Lage O.M."/>
            <person name="Pohl T."/>
            <person name="Merkel B.J."/>
            <person name="Hornburger P."/>
            <person name="Mueller R.-W."/>
            <person name="Bruemmer F."/>
            <person name="Labrenz M."/>
            <person name="Spormann A.M."/>
            <person name="Op den Camp H."/>
            <person name="Overmann J."/>
            <person name="Amann R."/>
            <person name="Jetten M.S.M."/>
            <person name="Mascher T."/>
            <person name="Medema M.H."/>
            <person name="Devos D.P."/>
            <person name="Kaster A.-K."/>
            <person name="Ovreas L."/>
            <person name="Rohde M."/>
            <person name="Galperin M.Y."/>
            <person name="Jogler C."/>
        </authorList>
    </citation>
    <scope>NUCLEOTIDE SEQUENCE [LARGE SCALE GENOMIC DNA]</scope>
    <source>
        <strain evidence="2 3">KS4</strain>
    </source>
</reference>